<gene>
    <name evidence="1" type="ORF">ACFOWM_08665</name>
</gene>
<evidence type="ECO:0000313" key="2">
    <source>
        <dbReference type="Proteomes" id="UP001595907"/>
    </source>
</evidence>
<organism evidence="1 2">
    <name type="scientific">Ferruginibacter yonginensis</name>
    <dbReference type="NCBI Taxonomy" id="1310416"/>
    <lineage>
        <taxon>Bacteria</taxon>
        <taxon>Pseudomonadati</taxon>
        <taxon>Bacteroidota</taxon>
        <taxon>Chitinophagia</taxon>
        <taxon>Chitinophagales</taxon>
        <taxon>Chitinophagaceae</taxon>
        <taxon>Ferruginibacter</taxon>
    </lineage>
</organism>
<dbReference type="Proteomes" id="UP001595907">
    <property type="component" value="Unassembled WGS sequence"/>
</dbReference>
<proteinExistence type="predicted"/>
<keyword evidence="2" id="KW-1185">Reference proteome</keyword>
<dbReference type="InterPro" id="IPR011463">
    <property type="entry name" value="DUF1569"/>
</dbReference>
<name>A0ABV8QSV9_9BACT</name>
<dbReference type="InterPro" id="IPR034660">
    <property type="entry name" value="DinB/YfiT-like"/>
</dbReference>
<dbReference type="Pfam" id="PF07606">
    <property type="entry name" value="DUF1569"/>
    <property type="match status" value="1"/>
</dbReference>
<accession>A0ABV8QSV9</accession>
<protein>
    <submittedName>
        <fullName evidence="1">DUF1569 domain-containing protein</fullName>
    </submittedName>
</protein>
<evidence type="ECO:0000313" key="1">
    <source>
        <dbReference type="EMBL" id="MFC4262946.1"/>
    </source>
</evidence>
<dbReference type="SUPFAM" id="SSF109854">
    <property type="entry name" value="DinB/YfiT-like putative metalloenzymes"/>
    <property type="match status" value="1"/>
</dbReference>
<dbReference type="Gene3D" id="1.20.120.450">
    <property type="entry name" value="dinb family like domain"/>
    <property type="match status" value="1"/>
</dbReference>
<dbReference type="RefSeq" id="WP_379708903.1">
    <property type="nucleotide sequence ID" value="NZ_JBHSCZ010000002.1"/>
</dbReference>
<comment type="caution">
    <text evidence="1">The sequence shown here is derived from an EMBL/GenBank/DDBJ whole genome shotgun (WGS) entry which is preliminary data.</text>
</comment>
<reference evidence="2" key="1">
    <citation type="journal article" date="2019" name="Int. J. Syst. Evol. Microbiol.">
        <title>The Global Catalogue of Microorganisms (GCM) 10K type strain sequencing project: providing services to taxonomists for standard genome sequencing and annotation.</title>
        <authorList>
            <consortium name="The Broad Institute Genomics Platform"/>
            <consortium name="The Broad Institute Genome Sequencing Center for Infectious Disease"/>
            <person name="Wu L."/>
            <person name="Ma J."/>
        </authorList>
    </citation>
    <scope>NUCLEOTIDE SEQUENCE [LARGE SCALE GENOMIC DNA]</scope>
    <source>
        <strain evidence="2">CECT 8289</strain>
    </source>
</reference>
<sequence>MQQNEHLHFLTEALHTHLQTLEATTKPQWGVMNAQEMIEHLNDFFQMSINNQPASLLTPTEDLPKYHAFLMSDKMFRENTKAPAALLGDTPIPIRHNNISEAVQTLLHSIQQFIAYFNTNQQQRTIHPIFGSLNFDEWTRLHYKHVHHHLKQFALI</sequence>
<dbReference type="EMBL" id="JBHSCZ010000002">
    <property type="protein sequence ID" value="MFC4262946.1"/>
    <property type="molecule type" value="Genomic_DNA"/>
</dbReference>